<dbReference type="PANTHER" id="PTHR47478:SF1">
    <property type="entry name" value="PYRIMIDINE 5'-NUCLEOTIDASE YJJG"/>
    <property type="match status" value="1"/>
</dbReference>
<dbReference type="SFLD" id="SFLDS00003">
    <property type="entry name" value="Haloacid_Dehalogenase"/>
    <property type="match status" value="1"/>
</dbReference>
<sequence length="231" mass="26522">MNYKFLLFDLDHTLLDFEAAEDVALTQLLEEAQVPDVQTYKNFYIPMNQQLWQDLTLNKISKKELVNTRFAKLFAHFGQKVDGRTLAHRYQNFLSQQGQTLTGAETLLEKLTDEGYRIFGATNGITNIQIGRMANSNIASYFEQVFISDRIGFQKPDKAFYDYIADDIAYFDHSKALMIGDNLLADIQGGNNAGIDTVWYNPYVKTNETSIKPTYEVNDYKQLLALLIRKN</sequence>
<evidence type="ECO:0000313" key="2">
    <source>
        <dbReference type="Proteomes" id="UP000217758"/>
    </source>
</evidence>
<keyword evidence="1" id="KW-0378">Hydrolase</keyword>
<dbReference type="InterPro" id="IPR036412">
    <property type="entry name" value="HAD-like_sf"/>
</dbReference>
<gene>
    <name evidence="1" type="ORF">SRT_08100</name>
</gene>
<dbReference type="NCBIfam" id="TIGR01549">
    <property type="entry name" value="HAD-SF-IA-v1"/>
    <property type="match status" value="1"/>
</dbReference>
<dbReference type="Pfam" id="PF13419">
    <property type="entry name" value="HAD_2"/>
    <property type="match status" value="1"/>
</dbReference>
<dbReference type="KEGG" id="strg:SRT_08100"/>
<name>A0A1L7LIQ3_9STRE</name>
<dbReference type="InterPro" id="IPR011951">
    <property type="entry name" value="HAD-SF_hydro_IA_YjjG/PynA"/>
</dbReference>
<dbReference type="SFLD" id="SFLDG01129">
    <property type="entry name" value="C1.5:_HAD__Beta-PGM__Phosphata"/>
    <property type="match status" value="1"/>
</dbReference>
<dbReference type="RefSeq" id="WP_128833146.1">
    <property type="nucleotide sequence ID" value="NZ_AP014612.1"/>
</dbReference>
<dbReference type="AlphaFoldDB" id="A0A1L7LIQ3"/>
<organism evidence="1 2">
    <name type="scientific">Streptococcus troglodytae</name>
    <dbReference type="NCBI Taxonomy" id="1111760"/>
    <lineage>
        <taxon>Bacteria</taxon>
        <taxon>Bacillati</taxon>
        <taxon>Bacillota</taxon>
        <taxon>Bacilli</taxon>
        <taxon>Lactobacillales</taxon>
        <taxon>Streptococcaceae</taxon>
        <taxon>Streptococcus</taxon>
    </lineage>
</organism>
<dbReference type="InterPro" id="IPR023214">
    <property type="entry name" value="HAD_sf"/>
</dbReference>
<dbReference type="PANTHER" id="PTHR47478">
    <property type="match status" value="1"/>
</dbReference>
<dbReference type="Proteomes" id="UP000217758">
    <property type="component" value="Chromosome"/>
</dbReference>
<dbReference type="InterPro" id="IPR023198">
    <property type="entry name" value="PGP-like_dom2"/>
</dbReference>
<keyword evidence="2" id="KW-1185">Reference proteome</keyword>
<dbReference type="EMBL" id="AP014612">
    <property type="protein sequence ID" value="BAQ24071.1"/>
    <property type="molecule type" value="Genomic_DNA"/>
</dbReference>
<dbReference type="GO" id="GO:0008253">
    <property type="term" value="F:5'-nucleotidase activity"/>
    <property type="evidence" value="ECO:0007669"/>
    <property type="project" value="InterPro"/>
</dbReference>
<accession>A0A1L7LIQ3</accession>
<dbReference type="InterPro" id="IPR041492">
    <property type="entry name" value="HAD_2"/>
</dbReference>
<dbReference type="NCBIfam" id="TIGR02254">
    <property type="entry name" value="YjjG_YfnB"/>
    <property type="match status" value="1"/>
</dbReference>
<proteinExistence type="predicted"/>
<dbReference type="InterPro" id="IPR006439">
    <property type="entry name" value="HAD-SF_hydro_IA"/>
</dbReference>
<dbReference type="SUPFAM" id="SSF56784">
    <property type="entry name" value="HAD-like"/>
    <property type="match status" value="1"/>
</dbReference>
<dbReference type="Gene3D" id="3.40.50.1000">
    <property type="entry name" value="HAD superfamily/HAD-like"/>
    <property type="match status" value="1"/>
</dbReference>
<evidence type="ECO:0000313" key="1">
    <source>
        <dbReference type="EMBL" id="BAQ24071.1"/>
    </source>
</evidence>
<dbReference type="Gene3D" id="1.10.150.240">
    <property type="entry name" value="Putative phosphatase, domain 2"/>
    <property type="match status" value="1"/>
</dbReference>
<protein>
    <submittedName>
        <fullName evidence="1">HAD superfamily hydrolase</fullName>
    </submittedName>
</protein>
<dbReference type="InterPro" id="IPR052550">
    <property type="entry name" value="Pyrimidine_5'-ntase_YjjG"/>
</dbReference>
<reference evidence="1 2" key="1">
    <citation type="journal article" date="2016" name="Microbiol. Immunol.">
        <title>Complete genome sequence of Streptococcus troglodytae TKU31 isolated from the oral cavity of a chimpanzee (Pan troglodytes).</title>
        <authorList>
            <person name="Okamoto M."/>
            <person name="Naito M."/>
            <person name="Miyanohara M."/>
            <person name="Imai S."/>
            <person name="Nomura Y."/>
            <person name="Saito W."/>
            <person name="Momoi Y."/>
            <person name="Takada K."/>
            <person name="Miyabe-Nishiwaki T."/>
            <person name="Tomonaga M."/>
            <person name="Hanada N."/>
        </authorList>
    </citation>
    <scope>NUCLEOTIDE SEQUENCE [LARGE SCALE GENOMIC DNA]</scope>
    <source>
        <strain evidence="2">TKU 31</strain>
    </source>
</reference>